<reference evidence="7 8" key="1">
    <citation type="submission" date="2024-03" db="EMBL/GenBank/DDBJ databases">
        <title>High-quality draft genome sequence of Oceanobacter sp. wDCs-4.</title>
        <authorList>
            <person name="Dong C."/>
        </authorList>
    </citation>
    <scope>NUCLEOTIDE SEQUENCE [LARGE SCALE GENOMIC DNA]</scope>
    <source>
        <strain evidence="8">wDCs-4</strain>
    </source>
</reference>
<dbReference type="Pfam" id="PF02518">
    <property type="entry name" value="HATPase_c"/>
    <property type="match status" value="1"/>
</dbReference>
<dbReference type="SUPFAM" id="SSF52172">
    <property type="entry name" value="CheY-like"/>
    <property type="match status" value="1"/>
</dbReference>
<dbReference type="SMART" id="SM00387">
    <property type="entry name" value="HATPase_c"/>
    <property type="match status" value="1"/>
</dbReference>
<dbReference type="InterPro" id="IPR005467">
    <property type="entry name" value="His_kinase_dom"/>
</dbReference>
<dbReference type="InterPro" id="IPR011006">
    <property type="entry name" value="CheY-like_superfamily"/>
</dbReference>
<keyword evidence="3 4" id="KW-0597">Phosphoprotein</keyword>
<dbReference type="PANTHER" id="PTHR45339">
    <property type="entry name" value="HYBRID SIGNAL TRANSDUCTION HISTIDINE KINASE J"/>
    <property type="match status" value="1"/>
</dbReference>
<dbReference type="InterPro" id="IPR004358">
    <property type="entry name" value="Sig_transdc_His_kin-like_C"/>
</dbReference>
<name>A0ABW8NH51_9GAMM</name>
<evidence type="ECO:0000256" key="3">
    <source>
        <dbReference type="ARBA" id="ARBA00022553"/>
    </source>
</evidence>
<dbReference type="SMART" id="SM00448">
    <property type="entry name" value="REC"/>
    <property type="match status" value="1"/>
</dbReference>
<feature type="domain" description="Histidine kinase" evidence="5">
    <location>
        <begin position="178"/>
        <end position="401"/>
    </location>
</feature>
<dbReference type="CDD" id="cd16922">
    <property type="entry name" value="HATPase_EvgS-ArcB-TorS-like"/>
    <property type="match status" value="1"/>
</dbReference>
<evidence type="ECO:0000256" key="2">
    <source>
        <dbReference type="ARBA" id="ARBA00012438"/>
    </source>
</evidence>
<dbReference type="InterPro" id="IPR036890">
    <property type="entry name" value="HATPase_C_sf"/>
</dbReference>
<evidence type="ECO:0000256" key="1">
    <source>
        <dbReference type="ARBA" id="ARBA00000085"/>
    </source>
</evidence>
<dbReference type="InterPro" id="IPR035965">
    <property type="entry name" value="PAS-like_dom_sf"/>
</dbReference>
<dbReference type="PANTHER" id="PTHR45339:SF5">
    <property type="entry name" value="HISTIDINE KINASE"/>
    <property type="match status" value="1"/>
</dbReference>
<comment type="caution">
    <text evidence="7">The sequence shown here is derived from an EMBL/GenBank/DDBJ whole genome shotgun (WGS) entry which is preliminary data.</text>
</comment>
<dbReference type="InterPro" id="IPR003594">
    <property type="entry name" value="HATPase_dom"/>
</dbReference>
<accession>A0ABW8NH51</accession>
<dbReference type="CDD" id="cd00082">
    <property type="entry name" value="HisKA"/>
    <property type="match status" value="1"/>
</dbReference>
<dbReference type="SUPFAM" id="SSF55785">
    <property type="entry name" value="PYP-like sensor domain (PAS domain)"/>
    <property type="match status" value="1"/>
</dbReference>
<gene>
    <name evidence="7" type="ORF">WG929_07690</name>
</gene>
<evidence type="ECO:0000259" key="5">
    <source>
        <dbReference type="PROSITE" id="PS50109"/>
    </source>
</evidence>
<dbReference type="PROSITE" id="PS50109">
    <property type="entry name" value="HIS_KIN"/>
    <property type="match status" value="1"/>
</dbReference>
<sequence length="692" mass="76236">MTDMFTESGLVLLLVLVLLPVLVALALLVQAKRRLRQQLNALMQRQQQLQSWWQQSPDVLVRVDSEGQVIEANRPLARQLLTSGQNLAGCLPLAERDVWQSALRGVLDKGITASMEILTDAEPACCWHVWLVTNPQADTEALVFFRDVSVLVRQRQALETKRDYAERSNLAKSRFLANMSHEIRTPMTGLLGMVSLMEQTDLDDEQQGFQRVIQSSSEHLLAIINDILDISKIDAGKLSLETDVFDLPELVQSLLEMVSSKAQEKQLVLQSFMDEKIPAQLIGDPIRIRQILMNYLSNAIKFTESGHVLLRVVQVRELGHKVQLRFSVEDSGIGIGANKVMALFEEYSFVHGRISFAAGGSGLGLNICQRLAKLMDGYVGVVSSPGVGSNFWFDVTLPVVSVKAGDEGDISPIGGQALWICDELQANRTLLISVARQLGMPYREFGRPADVVALLPHEQPAILVLAYRSWMASDEDLRRTLAASPVRLALSSKDVLTTGRDALLAAGVGAHWDWPISQSNLRELLSRLLQQPPQPTLMITRANRYQGVGKPVAEDDALLHNCRILLAEDNAVNQKVATQMLAHLGCIVTVANNGREAVDSSAVAEFDLILMDCHMPVLDGLDACREIRRREQQQALPGVPIVALSADVMSDRKGACEAAGMNGYLAKPVRLEDLRRELPTFLRAGRGPVSGP</sequence>
<evidence type="ECO:0000259" key="6">
    <source>
        <dbReference type="PROSITE" id="PS50110"/>
    </source>
</evidence>
<dbReference type="Proteomes" id="UP001620597">
    <property type="component" value="Unassembled WGS sequence"/>
</dbReference>
<dbReference type="Gene3D" id="3.30.450.20">
    <property type="entry name" value="PAS domain"/>
    <property type="match status" value="1"/>
</dbReference>
<dbReference type="Pfam" id="PF00512">
    <property type="entry name" value="HisKA"/>
    <property type="match status" value="1"/>
</dbReference>
<feature type="modified residue" description="4-aspartylphosphate" evidence="4">
    <location>
        <position position="612"/>
    </location>
</feature>
<dbReference type="CDD" id="cd17546">
    <property type="entry name" value="REC_hyHK_CKI1_RcsC-like"/>
    <property type="match status" value="1"/>
</dbReference>
<dbReference type="PROSITE" id="PS50110">
    <property type="entry name" value="RESPONSE_REGULATORY"/>
    <property type="match status" value="1"/>
</dbReference>
<dbReference type="InterPro" id="IPR036097">
    <property type="entry name" value="HisK_dim/P_sf"/>
</dbReference>
<evidence type="ECO:0000256" key="4">
    <source>
        <dbReference type="PROSITE-ProRule" id="PRU00169"/>
    </source>
</evidence>
<dbReference type="Gene3D" id="1.10.287.130">
    <property type="match status" value="1"/>
</dbReference>
<dbReference type="Gene3D" id="3.40.50.2300">
    <property type="match status" value="1"/>
</dbReference>
<protein>
    <recommendedName>
        <fullName evidence="2">histidine kinase</fullName>
        <ecNumber evidence="2">2.7.13.3</ecNumber>
    </recommendedName>
</protein>
<dbReference type="Pfam" id="PF00072">
    <property type="entry name" value="Response_reg"/>
    <property type="match status" value="1"/>
</dbReference>
<dbReference type="SUPFAM" id="SSF55874">
    <property type="entry name" value="ATPase domain of HSP90 chaperone/DNA topoisomerase II/histidine kinase"/>
    <property type="match status" value="1"/>
</dbReference>
<evidence type="ECO:0000313" key="8">
    <source>
        <dbReference type="Proteomes" id="UP001620597"/>
    </source>
</evidence>
<evidence type="ECO:0000313" key="7">
    <source>
        <dbReference type="EMBL" id="MFK4752288.1"/>
    </source>
</evidence>
<proteinExistence type="predicted"/>
<organism evidence="7 8">
    <name type="scientific">Oceanobacter antarcticus</name>
    <dbReference type="NCBI Taxonomy" id="3133425"/>
    <lineage>
        <taxon>Bacteria</taxon>
        <taxon>Pseudomonadati</taxon>
        <taxon>Pseudomonadota</taxon>
        <taxon>Gammaproteobacteria</taxon>
        <taxon>Oceanospirillales</taxon>
        <taxon>Oceanospirillaceae</taxon>
        <taxon>Oceanobacter</taxon>
    </lineage>
</organism>
<comment type="catalytic activity">
    <reaction evidence="1">
        <text>ATP + protein L-histidine = ADP + protein N-phospho-L-histidine.</text>
        <dbReference type="EC" id="2.7.13.3"/>
    </reaction>
</comment>
<dbReference type="InterPro" id="IPR003661">
    <property type="entry name" value="HisK_dim/P_dom"/>
</dbReference>
<dbReference type="InterPro" id="IPR001789">
    <property type="entry name" value="Sig_transdc_resp-reg_receiver"/>
</dbReference>
<dbReference type="SMART" id="SM00388">
    <property type="entry name" value="HisKA"/>
    <property type="match status" value="1"/>
</dbReference>
<dbReference type="PRINTS" id="PR00344">
    <property type="entry name" value="BCTRLSENSOR"/>
</dbReference>
<dbReference type="EMBL" id="JBBKTX010000007">
    <property type="protein sequence ID" value="MFK4752288.1"/>
    <property type="molecule type" value="Genomic_DNA"/>
</dbReference>
<dbReference type="SUPFAM" id="SSF47384">
    <property type="entry name" value="Homodimeric domain of signal transducing histidine kinase"/>
    <property type="match status" value="1"/>
</dbReference>
<dbReference type="Gene3D" id="3.30.565.10">
    <property type="entry name" value="Histidine kinase-like ATPase, C-terminal domain"/>
    <property type="match status" value="1"/>
</dbReference>
<feature type="domain" description="Response regulatory" evidence="6">
    <location>
        <begin position="563"/>
        <end position="682"/>
    </location>
</feature>
<keyword evidence="8" id="KW-1185">Reference proteome</keyword>
<dbReference type="EC" id="2.7.13.3" evidence="2"/>